<reference evidence="1" key="1">
    <citation type="submission" date="2017-05" db="UniProtKB">
        <authorList>
            <consortium name="EnsemblMetazoa"/>
        </authorList>
    </citation>
    <scope>IDENTIFICATION</scope>
</reference>
<dbReference type="OrthoDB" id="6078042at2759"/>
<accession>A0A1X7U4T0</accession>
<sequence length="693" mass="79729">MNQCQRQAFQIKKLHQKPQKSLEITDRLPKAEAQLSEKWAYIIDSGGQPAFQELLPVFTRAASLNIITLDLSKGLDEKFEYIYRINGKEFKCDEKMKYSNRKVFNFVISAASVQKPLDIPYQTKSSQEDAPIHSMSFVLGTHYDVLIKRSSDENEAEAKVKQMSNDLMSQQDSHSKKYVIQKIHGDSVIFPVDTLTKDLNERKIISQIIIKKITGCIKANLTVRLPIRLFVFELCLEERAKSKGGFVTRKEADGEGEILHMTTSDVEDALTYLHNCTIILYYSDIEPQLVFVDPQKILNVLSQLLALTYVDMDTAQSFVPEIIQEEMTTLKIRGCFKERLLAKFTVNSVFTGEFQPMYFINLLKKCHVIAELQKKSSQTRDVKYFLPSALRSYNNSFEKSPPDRKPLRFVWRKEEEDDEEKVFVNVPQGIFPLIIVRLLKEEECVVRLSNPDDAFDSNDPSKPNDVSQFRDAASLLISFDKSITDPHERLYIINWEKHIEVIFTGKKEHCPKVNTLVLKVINDSANDINILVEDLNVAFACQRDESKYCIVQKEEAVCRSTPTHTCPLDDSYWCWFNTSDYKRRRKSDTGSSGSPQYKRKHLEEIDGKKLTIKTVMKIFASSARHYKLIGIGLDIEVGDLKDTDQATNNLIEVFERWFDANRDVSWNALIELCDTYPNELGTAKAKLNEELCF</sequence>
<dbReference type="EnsemblMetazoa" id="Aqu2.1.22663_001">
    <property type="protein sequence ID" value="Aqu2.1.22663_001"/>
    <property type="gene ID" value="Aqu2.1.22663"/>
</dbReference>
<dbReference type="AlphaFoldDB" id="A0A1X7U4T0"/>
<dbReference type="InParanoid" id="A0A1X7U4T0"/>
<protein>
    <recommendedName>
        <fullName evidence="2">Death domain-containing protein</fullName>
    </recommendedName>
</protein>
<organism evidence="1">
    <name type="scientific">Amphimedon queenslandica</name>
    <name type="common">Sponge</name>
    <dbReference type="NCBI Taxonomy" id="400682"/>
    <lineage>
        <taxon>Eukaryota</taxon>
        <taxon>Metazoa</taxon>
        <taxon>Porifera</taxon>
        <taxon>Demospongiae</taxon>
        <taxon>Heteroscleromorpha</taxon>
        <taxon>Haplosclerida</taxon>
        <taxon>Niphatidae</taxon>
        <taxon>Amphimedon</taxon>
    </lineage>
</organism>
<proteinExistence type="predicted"/>
<evidence type="ECO:0000313" key="1">
    <source>
        <dbReference type="EnsemblMetazoa" id="Aqu2.1.22663_001"/>
    </source>
</evidence>
<name>A0A1X7U4T0_AMPQE</name>
<evidence type="ECO:0008006" key="2">
    <source>
        <dbReference type="Google" id="ProtNLM"/>
    </source>
</evidence>